<protein>
    <recommendedName>
        <fullName evidence="4">C2H2-type domain-containing protein</fullName>
    </recommendedName>
</protein>
<name>A0A6A6ZV89_9PLEO</name>
<evidence type="ECO:0000256" key="1">
    <source>
        <dbReference type="SAM" id="MobiDB-lite"/>
    </source>
</evidence>
<reference evidence="2" key="1">
    <citation type="journal article" date="2020" name="Stud. Mycol.">
        <title>101 Dothideomycetes genomes: a test case for predicting lifestyles and emergence of pathogens.</title>
        <authorList>
            <person name="Haridas S."/>
            <person name="Albert R."/>
            <person name="Binder M."/>
            <person name="Bloem J."/>
            <person name="Labutti K."/>
            <person name="Salamov A."/>
            <person name="Andreopoulos B."/>
            <person name="Baker S."/>
            <person name="Barry K."/>
            <person name="Bills G."/>
            <person name="Bluhm B."/>
            <person name="Cannon C."/>
            <person name="Castanera R."/>
            <person name="Culley D."/>
            <person name="Daum C."/>
            <person name="Ezra D."/>
            <person name="Gonzalez J."/>
            <person name="Henrissat B."/>
            <person name="Kuo A."/>
            <person name="Liang C."/>
            <person name="Lipzen A."/>
            <person name="Lutzoni F."/>
            <person name="Magnuson J."/>
            <person name="Mondo S."/>
            <person name="Nolan M."/>
            <person name="Ohm R."/>
            <person name="Pangilinan J."/>
            <person name="Park H.-J."/>
            <person name="Ramirez L."/>
            <person name="Alfaro M."/>
            <person name="Sun H."/>
            <person name="Tritt A."/>
            <person name="Yoshinaga Y."/>
            <person name="Zwiers L.-H."/>
            <person name="Turgeon B."/>
            <person name="Goodwin S."/>
            <person name="Spatafora J."/>
            <person name="Crous P."/>
            <person name="Grigoriev I."/>
        </authorList>
    </citation>
    <scope>NUCLEOTIDE SEQUENCE</scope>
    <source>
        <strain evidence="2">CBS 113818</strain>
    </source>
</reference>
<accession>A0A6A6ZV89</accession>
<dbReference type="Gene3D" id="3.30.160.60">
    <property type="entry name" value="Classic Zinc Finger"/>
    <property type="match status" value="1"/>
</dbReference>
<keyword evidence="3" id="KW-1185">Reference proteome</keyword>
<evidence type="ECO:0000313" key="3">
    <source>
        <dbReference type="Proteomes" id="UP000799424"/>
    </source>
</evidence>
<evidence type="ECO:0000313" key="2">
    <source>
        <dbReference type="EMBL" id="KAF2824763.1"/>
    </source>
</evidence>
<feature type="region of interest" description="Disordered" evidence="1">
    <location>
        <begin position="1"/>
        <end position="28"/>
    </location>
</feature>
<proteinExistence type="predicted"/>
<dbReference type="Proteomes" id="UP000799424">
    <property type="component" value="Unassembled WGS sequence"/>
</dbReference>
<sequence>MEIGRGYNASADKAPGADLGHSAEHNTLNPDVSLDESHHTDWFPCDNDEFGYKKAHSAVEPQLEYYNYSSLGPWDWTGMYQPEASVTSSAVVSTAAQNEGGMLFDAYESFPKPAATPFQDPLRGAQLQETPYNLLVSDEKYSLVRQCEIKSFSTASQSVGLAAKNDDNSEADIDEEAEIRSVLNTGRFKCREFACGQSSFGRKYELQRHYNSKHAANKRYYWCWVSSCVRSRGAEHRPFTRKDNLTSHIRAMHKDGSQTPGNTGGMVE</sequence>
<dbReference type="EMBL" id="MU006229">
    <property type="protein sequence ID" value="KAF2824763.1"/>
    <property type="molecule type" value="Genomic_DNA"/>
</dbReference>
<evidence type="ECO:0008006" key="4">
    <source>
        <dbReference type="Google" id="ProtNLM"/>
    </source>
</evidence>
<dbReference type="OrthoDB" id="5305647at2759"/>
<dbReference type="AlphaFoldDB" id="A0A6A6ZV89"/>
<organism evidence="2 3">
    <name type="scientific">Ophiobolus disseminans</name>
    <dbReference type="NCBI Taxonomy" id="1469910"/>
    <lineage>
        <taxon>Eukaryota</taxon>
        <taxon>Fungi</taxon>
        <taxon>Dikarya</taxon>
        <taxon>Ascomycota</taxon>
        <taxon>Pezizomycotina</taxon>
        <taxon>Dothideomycetes</taxon>
        <taxon>Pleosporomycetidae</taxon>
        <taxon>Pleosporales</taxon>
        <taxon>Pleosporineae</taxon>
        <taxon>Phaeosphaeriaceae</taxon>
        <taxon>Ophiobolus</taxon>
    </lineage>
</organism>
<gene>
    <name evidence="2" type="ORF">CC86DRAFT_371299</name>
</gene>